<keyword evidence="6" id="KW-0812">Transmembrane</keyword>
<feature type="domain" description="Methyl-accepting transducer" evidence="7">
    <location>
        <begin position="403"/>
        <end position="618"/>
    </location>
</feature>
<feature type="transmembrane region" description="Helical" evidence="6">
    <location>
        <begin position="13"/>
        <end position="35"/>
    </location>
</feature>
<dbReference type="PROSITE" id="PS50111">
    <property type="entry name" value="CHEMOTAXIS_TRANSDUC_2"/>
    <property type="match status" value="1"/>
</dbReference>
<evidence type="ECO:0000256" key="3">
    <source>
        <dbReference type="PROSITE-ProRule" id="PRU00284"/>
    </source>
</evidence>
<dbReference type="PANTHER" id="PTHR43531">
    <property type="entry name" value="PROTEIN ICFG"/>
    <property type="match status" value="1"/>
</dbReference>
<dbReference type="InterPro" id="IPR007891">
    <property type="entry name" value="CHASE3"/>
</dbReference>
<evidence type="ECO:0000256" key="1">
    <source>
        <dbReference type="ARBA" id="ARBA00022500"/>
    </source>
</evidence>
<evidence type="ECO:0000256" key="6">
    <source>
        <dbReference type="SAM" id="Phobius"/>
    </source>
</evidence>
<feature type="compositionally biased region" description="Low complexity" evidence="5">
    <location>
        <begin position="408"/>
        <end position="444"/>
    </location>
</feature>
<evidence type="ECO:0000259" key="8">
    <source>
        <dbReference type="PROSITE" id="PS50885"/>
    </source>
</evidence>
<evidence type="ECO:0000256" key="5">
    <source>
        <dbReference type="SAM" id="MobiDB-lite"/>
    </source>
</evidence>
<gene>
    <name evidence="9" type="ORF">KP004_18565</name>
</gene>
<keyword evidence="10" id="KW-1185">Reference proteome</keyword>
<evidence type="ECO:0000313" key="9">
    <source>
        <dbReference type="EMBL" id="QWV93145.1"/>
    </source>
</evidence>
<sequence length="693" mass="74316">MDFFRDLKIGKKLYSVFAVIIVLVTALVAVAYINLSSLSAANRMNVHTYQVTGEVGNILAALVNIETGERGFALTGEDRFLEPLNTGKADFTKAWEEAKRLTSDNPKQQERLNKLLQSKEDWLKVDVDPLIAQRRQASGSAAAMEGVVRTVQQAKGKQFMDAMRVVLADMQKEELSLLAERMKTADTLESRTKLILVAGGIACAFLAFLFAKLLANAITKPLGKAVEAANKIAAGDLTANLETESADESGQLLTALKGMTERIRALVEDANALSQAAVEGRLDTRAAADKHQGDFRRIVVGVNQTLDAVIGPLKVAAEYVERIAKGDMPAPIREEYRGDFNQIKNNLNQLIEAIANITAAAKEVAGGNLTVQLTERSGNDELMRSLSSMVAKLSAVVTDVKEAANNVAGGSQQMSSGSQQLSQGASEQAAAAEQASSSMEEMSSNIRQNADNALQTEKIAVKSAQDAQEGGKAVAQTVQAMKDIAGKISIIEEIARQTNLLALNAAIEAARAGEHGKGFAVVASEVRKLAERSQRAAAEISELSSTSVEVAETAGQMLDRMLPDIQRTAELVQEISAACKEQDSGAAQINKAIQQLDQVIQQNASASEQMSATAEELSSQSEQLQVTIGYFNIGQDRSVQKPRWQEPVHEVKAARKETPVKTKGGKGNKLTHAGQPGGVDISLSDLDQQFEAF</sequence>
<feature type="region of interest" description="Disordered" evidence="5">
    <location>
        <begin position="408"/>
        <end position="445"/>
    </location>
</feature>
<accession>A0ABX8J3Y8</accession>
<comment type="similarity">
    <text evidence="2">Belongs to the methyl-accepting chemotaxis (MCP) protein family.</text>
</comment>
<dbReference type="Proteomes" id="UP000683557">
    <property type="component" value="Chromosome"/>
</dbReference>
<dbReference type="CDD" id="cd06225">
    <property type="entry name" value="HAMP"/>
    <property type="match status" value="2"/>
</dbReference>
<organism evidence="9 10">
    <name type="scientific">Geomonas oryzisoli</name>
    <dbReference type="NCBI Taxonomy" id="2847992"/>
    <lineage>
        <taxon>Bacteria</taxon>
        <taxon>Pseudomonadati</taxon>
        <taxon>Thermodesulfobacteriota</taxon>
        <taxon>Desulfuromonadia</taxon>
        <taxon>Geobacterales</taxon>
        <taxon>Geobacteraceae</taxon>
        <taxon>Geomonas</taxon>
    </lineage>
</organism>
<dbReference type="EMBL" id="CP076723">
    <property type="protein sequence ID" value="QWV93145.1"/>
    <property type="molecule type" value="Genomic_DNA"/>
</dbReference>
<evidence type="ECO:0000259" key="7">
    <source>
        <dbReference type="PROSITE" id="PS50111"/>
    </source>
</evidence>
<dbReference type="InterPro" id="IPR003660">
    <property type="entry name" value="HAMP_dom"/>
</dbReference>
<dbReference type="InterPro" id="IPR051310">
    <property type="entry name" value="MCP_chemotaxis"/>
</dbReference>
<dbReference type="PANTHER" id="PTHR43531:SF11">
    <property type="entry name" value="METHYL-ACCEPTING CHEMOTAXIS PROTEIN 3"/>
    <property type="match status" value="1"/>
</dbReference>
<dbReference type="Pfam" id="PF00672">
    <property type="entry name" value="HAMP"/>
    <property type="match status" value="1"/>
</dbReference>
<feature type="coiled-coil region" evidence="4">
    <location>
        <begin position="589"/>
        <end position="616"/>
    </location>
</feature>
<proteinExistence type="inferred from homology"/>
<dbReference type="CDD" id="cd19410">
    <property type="entry name" value="HK9-like_sensor"/>
    <property type="match status" value="1"/>
</dbReference>
<feature type="region of interest" description="Disordered" evidence="5">
    <location>
        <begin position="654"/>
        <end position="682"/>
    </location>
</feature>
<evidence type="ECO:0000256" key="2">
    <source>
        <dbReference type="ARBA" id="ARBA00029447"/>
    </source>
</evidence>
<keyword evidence="6" id="KW-0472">Membrane</keyword>
<dbReference type="RefSeq" id="WP_216799888.1">
    <property type="nucleotide sequence ID" value="NZ_CP076723.1"/>
</dbReference>
<reference evidence="9 10" key="1">
    <citation type="submission" date="2021-06" db="EMBL/GenBank/DDBJ databases">
        <title>Gemonas diversity in paddy soil.</title>
        <authorList>
            <person name="Liu G."/>
        </authorList>
    </citation>
    <scope>NUCLEOTIDE SEQUENCE [LARGE SCALE GENOMIC DNA]</scope>
    <source>
        <strain evidence="9 10">RG10</strain>
    </source>
</reference>
<name>A0ABX8J3Y8_9BACT</name>
<dbReference type="PROSITE" id="PS50885">
    <property type="entry name" value="HAMP"/>
    <property type="match status" value="2"/>
</dbReference>
<protein>
    <submittedName>
        <fullName evidence="9">CHASE3 domain-containing protein</fullName>
    </submittedName>
</protein>
<feature type="coiled-coil region" evidence="4">
    <location>
        <begin position="333"/>
        <end position="360"/>
    </location>
</feature>
<keyword evidence="4" id="KW-0175">Coiled coil</keyword>
<dbReference type="Pfam" id="PF00015">
    <property type="entry name" value="MCPsignal"/>
    <property type="match status" value="1"/>
</dbReference>
<dbReference type="SMART" id="SM00283">
    <property type="entry name" value="MA"/>
    <property type="match status" value="1"/>
</dbReference>
<dbReference type="Pfam" id="PF05227">
    <property type="entry name" value="CHASE3"/>
    <property type="match status" value="1"/>
</dbReference>
<dbReference type="InterPro" id="IPR004089">
    <property type="entry name" value="MCPsignal_dom"/>
</dbReference>
<feature type="domain" description="HAMP" evidence="8">
    <location>
        <begin position="348"/>
        <end position="398"/>
    </location>
</feature>
<evidence type="ECO:0000256" key="4">
    <source>
        <dbReference type="SAM" id="Coils"/>
    </source>
</evidence>
<keyword evidence="6" id="KW-1133">Transmembrane helix</keyword>
<keyword evidence="1" id="KW-0145">Chemotaxis</keyword>
<evidence type="ECO:0000313" key="10">
    <source>
        <dbReference type="Proteomes" id="UP000683557"/>
    </source>
</evidence>
<feature type="transmembrane region" description="Helical" evidence="6">
    <location>
        <begin position="194"/>
        <end position="215"/>
    </location>
</feature>
<dbReference type="Pfam" id="PF18947">
    <property type="entry name" value="HAMP_2"/>
    <property type="match status" value="1"/>
</dbReference>
<dbReference type="SMART" id="SM00304">
    <property type="entry name" value="HAMP"/>
    <property type="match status" value="2"/>
</dbReference>
<feature type="domain" description="HAMP" evidence="8">
    <location>
        <begin position="216"/>
        <end position="268"/>
    </location>
</feature>
<keyword evidence="3" id="KW-0807">Transducer</keyword>